<gene>
    <name evidence="2" type="ORF">MGAL_10B003193</name>
</gene>
<dbReference type="GO" id="GO:0038023">
    <property type="term" value="F:signaling receptor activity"/>
    <property type="evidence" value="ECO:0007669"/>
    <property type="project" value="InterPro"/>
</dbReference>
<feature type="transmembrane region" description="Helical" evidence="1">
    <location>
        <begin position="82"/>
        <end position="102"/>
    </location>
</feature>
<keyword evidence="1" id="KW-0472">Membrane</keyword>
<keyword evidence="3" id="KW-1185">Reference proteome</keyword>
<evidence type="ECO:0000313" key="3">
    <source>
        <dbReference type="Proteomes" id="UP000596742"/>
    </source>
</evidence>
<dbReference type="GO" id="GO:0034632">
    <property type="term" value="F:retinol transmembrane transporter activity"/>
    <property type="evidence" value="ECO:0007669"/>
    <property type="project" value="InterPro"/>
</dbReference>
<accession>A0A8B6BUE6</accession>
<protein>
    <submittedName>
        <fullName evidence="2">Uncharacterized protein</fullName>
    </submittedName>
</protein>
<keyword evidence="1" id="KW-1133">Transmembrane helix</keyword>
<dbReference type="AlphaFoldDB" id="A0A8B6BUE6"/>
<dbReference type="EMBL" id="UYJE01000742">
    <property type="protein sequence ID" value="VDH95992.1"/>
    <property type="molecule type" value="Genomic_DNA"/>
</dbReference>
<name>A0A8B6BUE6_MYTGA</name>
<comment type="caution">
    <text evidence="2">The sequence shown here is derived from an EMBL/GenBank/DDBJ whole genome shotgun (WGS) entry which is preliminary data.</text>
</comment>
<feature type="transmembrane region" description="Helical" evidence="1">
    <location>
        <begin position="43"/>
        <end position="61"/>
    </location>
</feature>
<feature type="non-terminal residue" evidence="2">
    <location>
        <position position="265"/>
    </location>
</feature>
<dbReference type="Proteomes" id="UP000596742">
    <property type="component" value="Unassembled WGS sequence"/>
</dbReference>
<evidence type="ECO:0000256" key="1">
    <source>
        <dbReference type="SAM" id="Phobius"/>
    </source>
</evidence>
<feature type="transmembrane region" description="Helical" evidence="1">
    <location>
        <begin position="114"/>
        <end position="135"/>
    </location>
</feature>
<dbReference type="InterPro" id="IPR026612">
    <property type="entry name" value="STRA6-like"/>
</dbReference>
<reference evidence="2" key="1">
    <citation type="submission" date="2018-11" db="EMBL/GenBank/DDBJ databases">
        <authorList>
            <person name="Alioto T."/>
            <person name="Alioto T."/>
        </authorList>
    </citation>
    <scope>NUCLEOTIDE SEQUENCE</scope>
</reference>
<evidence type="ECO:0000313" key="2">
    <source>
        <dbReference type="EMBL" id="VDH95992.1"/>
    </source>
</evidence>
<feature type="transmembrane region" description="Helical" evidence="1">
    <location>
        <begin position="186"/>
        <end position="210"/>
    </location>
</feature>
<dbReference type="Pfam" id="PF14752">
    <property type="entry name" value="RBP_receptor"/>
    <property type="match status" value="1"/>
</dbReference>
<organism evidence="2 3">
    <name type="scientific">Mytilus galloprovincialis</name>
    <name type="common">Mediterranean mussel</name>
    <dbReference type="NCBI Taxonomy" id="29158"/>
    <lineage>
        <taxon>Eukaryota</taxon>
        <taxon>Metazoa</taxon>
        <taxon>Spiralia</taxon>
        <taxon>Lophotrochozoa</taxon>
        <taxon>Mollusca</taxon>
        <taxon>Bivalvia</taxon>
        <taxon>Autobranchia</taxon>
        <taxon>Pteriomorphia</taxon>
        <taxon>Mytilida</taxon>
        <taxon>Mytiloidea</taxon>
        <taxon>Mytilidae</taxon>
        <taxon>Mytilinae</taxon>
        <taxon>Mytilus</taxon>
    </lineage>
</organism>
<dbReference type="OrthoDB" id="6184296at2759"/>
<feature type="transmembrane region" description="Helical" evidence="1">
    <location>
        <begin position="147"/>
        <end position="166"/>
    </location>
</feature>
<keyword evidence="1" id="KW-0812">Transmembrane</keyword>
<proteinExistence type="predicted"/>
<sequence>MKRLMYDILLPIQSIFDICLPTNNRNDNSTTDSIDTVVNRLDYGAYGLAAGFVLILCCFNFDGKRWRPKFVIPVDLLVDDTFVYIYAAAFGCTSFAVLELILDPEELKSVSSDILPWIRVPVWLLFAVVASFKFYPIFAAIRHSTPIVGPVVGFLHCGYLMSDTLFELIQSKKDEDNENEQIEIKFIAYLILINVPILVCFTILISYFLYKGTMDTVNVIRGVPYKTKLNMKHSVINGYERQYVRWLLQKEEDRGTKLETDSKSL</sequence>